<dbReference type="EMBL" id="FTOM01000001">
    <property type="protein sequence ID" value="SIS49789.1"/>
    <property type="molecule type" value="Genomic_DNA"/>
</dbReference>
<evidence type="ECO:0000313" key="1">
    <source>
        <dbReference type="EMBL" id="SIS49789.1"/>
    </source>
</evidence>
<dbReference type="Pfam" id="PF05521">
    <property type="entry name" value="Phage_HCP"/>
    <property type="match status" value="1"/>
</dbReference>
<evidence type="ECO:0000313" key="2">
    <source>
        <dbReference type="Proteomes" id="UP000186098"/>
    </source>
</evidence>
<dbReference type="InterPro" id="IPR038666">
    <property type="entry name" value="SSP1_head-tail_sf"/>
</dbReference>
<dbReference type="Proteomes" id="UP000186098">
    <property type="component" value="Unassembled WGS sequence"/>
</dbReference>
<dbReference type="Gene3D" id="2.40.10.270">
    <property type="entry name" value="Bacteriophage SPP1 head-tail adaptor protein"/>
    <property type="match status" value="1"/>
</dbReference>
<organism evidence="1 2">
    <name type="scientific">Phaeovulum vinaykumarii</name>
    <dbReference type="NCBI Taxonomy" id="407234"/>
    <lineage>
        <taxon>Bacteria</taxon>
        <taxon>Pseudomonadati</taxon>
        <taxon>Pseudomonadota</taxon>
        <taxon>Alphaproteobacteria</taxon>
        <taxon>Rhodobacterales</taxon>
        <taxon>Paracoccaceae</taxon>
        <taxon>Phaeovulum</taxon>
    </lineage>
</organism>
<accession>A0A1N7JKE5</accession>
<dbReference type="AlphaFoldDB" id="A0A1N7JKE5"/>
<dbReference type="InterPro" id="IPR008767">
    <property type="entry name" value="Phage_SPP1_head-tail_adaptor"/>
</dbReference>
<dbReference type="STRING" id="407234.SAMN05421795_10193"/>
<name>A0A1N7JKE5_9RHOB</name>
<reference evidence="2" key="1">
    <citation type="submission" date="2017-01" db="EMBL/GenBank/DDBJ databases">
        <authorList>
            <person name="Varghese N."/>
            <person name="Submissions S."/>
        </authorList>
    </citation>
    <scope>NUCLEOTIDE SEQUENCE [LARGE SCALE GENOMIC DNA]</scope>
    <source>
        <strain evidence="2">DSM 18714</strain>
    </source>
</reference>
<sequence length="112" mass="12504">MSAPVLNHLLILEEGQRVDDGAGGADLTWVERGRLWAEMRPGTGRERAAQELALSRVAWIITTRAAPPDSPARPRAHQRLREGSRIFHILAVAEADTRARWLRIHAEEEVVA</sequence>
<gene>
    <name evidence="1" type="ORF">SAMN05421795_10193</name>
</gene>
<dbReference type="RefSeq" id="WP_076362975.1">
    <property type="nucleotide sequence ID" value="NZ_FTOM01000001.1"/>
</dbReference>
<dbReference type="OrthoDB" id="7570189at2"/>
<protein>
    <submittedName>
        <fullName evidence="1">Head-tail adaptor</fullName>
    </submittedName>
</protein>
<proteinExistence type="predicted"/>
<keyword evidence="2" id="KW-1185">Reference proteome</keyword>